<proteinExistence type="predicted"/>
<dbReference type="Gene3D" id="3.10.450.360">
    <property type="match status" value="1"/>
</dbReference>
<keyword evidence="2" id="KW-1185">Reference proteome</keyword>
<organism evidence="1 2">
    <name type="scientific">Breznakibacter xylanolyticus</name>
    <dbReference type="NCBI Taxonomy" id="990"/>
    <lineage>
        <taxon>Bacteria</taxon>
        <taxon>Pseudomonadati</taxon>
        <taxon>Bacteroidota</taxon>
        <taxon>Bacteroidia</taxon>
        <taxon>Marinilabiliales</taxon>
        <taxon>Marinilabiliaceae</taxon>
        <taxon>Breznakibacter</taxon>
    </lineage>
</organism>
<dbReference type="AlphaFoldDB" id="A0A2W7N7T6"/>
<reference evidence="1 2" key="1">
    <citation type="submission" date="2018-06" db="EMBL/GenBank/DDBJ databases">
        <title>Genomic Encyclopedia of Archaeal and Bacterial Type Strains, Phase II (KMG-II): from individual species to whole genera.</title>
        <authorList>
            <person name="Goeker M."/>
        </authorList>
    </citation>
    <scope>NUCLEOTIDE SEQUENCE [LARGE SCALE GENOMIC DNA]</scope>
    <source>
        <strain evidence="1 2">DSM 6779</strain>
    </source>
</reference>
<name>A0A2W7N7T6_9BACT</name>
<gene>
    <name evidence="1" type="ORF">LX69_02738</name>
</gene>
<dbReference type="OrthoDB" id="1046473at2"/>
<evidence type="ECO:0000313" key="2">
    <source>
        <dbReference type="Proteomes" id="UP000249239"/>
    </source>
</evidence>
<dbReference type="EMBL" id="QKZK01000028">
    <property type="protein sequence ID" value="PZX12934.1"/>
    <property type="molecule type" value="Genomic_DNA"/>
</dbReference>
<accession>A0A2W7N7T6</accession>
<protein>
    <submittedName>
        <fullName evidence="1">Uncharacterized protein</fullName>
    </submittedName>
</protein>
<comment type="caution">
    <text evidence="1">The sequence shown here is derived from an EMBL/GenBank/DDBJ whole genome shotgun (WGS) entry which is preliminary data.</text>
</comment>
<sequence>MSDTFSFSFGNGDSQTLSVKTRQLFQEMFPRAINVEWSKGASCEEAIFYQDDNECIALFNPENGLVEYRVNHNRLMLPLEIEQAAAVHGEIMNVITVHKHPMNDDIDHYEIIFRDAHLVRYTLLLRPDGSEVSITRL</sequence>
<dbReference type="Proteomes" id="UP000249239">
    <property type="component" value="Unassembled WGS sequence"/>
</dbReference>
<evidence type="ECO:0000313" key="1">
    <source>
        <dbReference type="EMBL" id="PZX12934.1"/>
    </source>
</evidence>
<dbReference type="RefSeq" id="WP_111446568.1">
    <property type="nucleotide sequence ID" value="NZ_QKZK01000028.1"/>
</dbReference>